<dbReference type="InterPro" id="IPR015943">
    <property type="entry name" value="WD40/YVTN_repeat-like_dom_sf"/>
</dbReference>
<dbReference type="SUPFAM" id="SSF50978">
    <property type="entry name" value="WD40 repeat-like"/>
    <property type="match status" value="1"/>
</dbReference>
<name>X6PBS4_RETFI</name>
<comment type="caution">
    <text evidence="1">The sequence shown here is derived from an EMBL/GenBank/DDBJ whole genome shotgun (WGS) entry which is preliminary data.</text>
</comment>
<dbReference type="EMBL" id="ASPP01001154">
    <property type="protein sequence ID" value="ETO35950.1"/>
    <property type="molecule type" value="Genomic_DNA"/>
</dbReference>
<organism evidence="1 2">
    <name type="scientific">Reticulomyxa filosa</name>
    <dbReference type="NCBI Taxonomy" id="46433"/>
    <lineage>
        <taxon>Eukaryota</taxon>
        <taxon>Sar</taxon>
        <taxon>Rhizaria</taxon>
        <taxon>Retaria</taxon>
        <taxon>Foraminifera</taxon>
        <taxon>Monothalamids</taxon>
        <taxon>Reticulomyxidae</taxon>
        <taxon>Reticulomyxa</taxon>
    </lineage>
</organism>
<protein>
    <submittedName>
        <fullName evidence="1">RIO1 family</fullName>
    </submittedName>
</protein>
<dbReference type="Proteomes" id="UP000023152">
    <property type="component" value="Unassembled WGS sequence"/>
</dbReference>
<keyword evidence="2" id="KW-1185">Reference proteome</keyword>
<gene>
    <name evidence="1" type="ORF">RFI_01111</name>
</gene>
<proteinExistence type="predicted"/>
<dbReference type="Gene3D" id="2.130.10.10">
    <property type="entry name" value="YVTN repeat-like/Quinoprotein amine dehydrogenase"/>
    <property type="match status" value="1"/>
</dbReference>
<dbReference type="AlphaFoldDB" id="X6PBS4"/>
<accession>X6PBS4</accession>
<reference evidence="1 2" key="1">
    <citation type="journal article" date="2013" name="Curr. Biol.">
        <title>The Genome of the Foraminiferan Reticulomyxa filosa.</title>
        <authorList>
            <person name="Glockner G."/>
            <person name="Hulsmann N."/>
            <person name="Schleicher M."/>
            <person name="Noegel A.A."/>
            <person name="Eichinger L."/>
            <person name="Gallinger C."/>
            <person name="Pawlowski J."/>
            <person name="Sierra R."/>
            <person name="Euteneuer U."/>
            <person name="Pillet L."/>
            <person name="Moustafa A."/>
            <person name="Platzer M."/>
            <person name="Groth M."/>
            <person name="Szafranski K."/>
            <person name="Schliwa M."/>
        </authorList>
    </citation>
    <scope>NUCLEOTIDE SEQUENCE [LARGE SCALE GENOMIC DNA]</scope>
</reference>
<evidence type="ECO:0000313" key="2">
    <source>
        <dbReference type="Proteomes" id="UP000023152"/>
    </source>
</evidence>
<sequence length="150" mass="17618">MLITTNKFNHSMDIQFIVIYSSPFDKALCFWYFKHNRQLQVSNGHTLGVCVVIGGNGYTICFESYDKTIRIWDIETIKQLNIYKDIKIVVHLWDIRPNKDQLFMIKGDAGDDEIRCLKFIELKKKDKTKDVKYDLNLCYGSLKGLIRIWG</sequence>
<evidence type="ECO:0000313" key="1">
    <source>
        <dbReference type="EMBL" id="ETO35950.1"/>
    </source>
</evidence>
<dbReference type="InterPro" id="IPR036322">
    <property type="entry name" value="WD40_repeat_dom_sf"/>
</dbReference>